<reference evidence="2" key="1">
    <citation type="journal article" date="2015" name="Genome Announc.">
        <title>Draft Genome Sequence of Anaerolineae Strain TC1, a Novel Isolate from a Methanogenic Wastewater Treatment System.</title>
        <authorList>
            <person name="Matsuura N."/>
            <person name="Tourlousse D.M."/>
            <person name="Sun L."/>
            <person name="Toyonaga M."/>
            <person name="Kuroda K."/>
            <person name="Ohashi A."/>
            <person name="Cruz R."/>
            <person name="Yamaguchi T."/>
            <person name="Sekiguchi Y."/>
        </authorList>
    </citation>
    <scope>NUCLEOTIDE SEQUENCE [LARGE SCALE GENOMIC DNA]</scope>
    <source>
        <strain evidence="2">TC1</strain>
    </source>
</reference>
<gene>
    <name evidence="2" type="ORF">ATC1_11105</name>
</gene>
<feature type="transmembrane region" description="Helical" evidence="1">
    <location>
        <begin position="7"/>
        <end position="25"/>
    </location>
</feature>
<feature type="transmembrane region" description="Helical" evidence="1">
    <location>
        <begin position="707"/>
        <end position="724"/>
    </location>
</feature>
<proteinExistence type="predicted"/>
<keyword evidence="1" id="KW-1133">Transmembrane helix</keyword>
<dbReference type="OrthoDB" id="995082at2"/>
<evidence type="ECO:0000313" key="2">
    <source>
        <dbReference type="EMBL" id="GAP39186.1"/>
    </source>
</evidence>
<dbReference type="Proteomes" id="UP000053370">
    <property type="component" value="Unassembled WGS sequence"/>
</dbReference>
<feature type="transmembrane region" description="Helical" evidence="1">
    <location>
        <begin position="248"/>
        <end position="265"/>
    </location>
</feature>
<feature type="transmembrane region" description="Helical" evidence="1">
    <location>
        <begin position="185"/>
        <end position="202"/>
    </location>
</feature>
<dbReference type="STRING" id="1678840.ATC1_11105"/>
<feature type="transmembrane region" description="Helical" evidence="1">
    <location>
        <begin position="461"/>
        <end position="479"/>
    </location>
</feature>
<feature type="transmembrane region" description="Helical" evidence="1">
    <location>
        <begin position="523"/>
        <end position="542"/>
    </location>
</feature>
<accession>A0A0K8P996</accession>
<name>A0A0K8P996_9CHLR</name>
<dbReference type="AlphaFoldDB" id="A0A0K8P996"/>
<organism evidence="2">
    <name type="scientific">Flexilinea flocculi</name>
    <dbReference type="NCBI Taxonomy" id="1678840"/>
    <lineage>
        <taxon>Bacteria</taxon>
        <taxon>Bacillati</taxon>
        <taxon>Chloroflexota</taxon>
        <taxon>Anaerolineae</taxon>
        <taxon>Anaerolineales</taxon>
        <taxon>Anaerolineaceae</taxon>
        <taxon>Flexilinea</taxon>
    </lineage>
</organism>
<feature type="transmembrane region" description="Helical" evidence="1">
    <location>
        <begin position="323"/>
        <end position="341"/>
    </location>
</feature>
<feature type="transmembrane region" description="Helical" evidence="1">
    <location>
        <begin position="396"/>
        <end position="415"/>
    </location>
</feature>
<dbReference type="RefSeq" id="WP_062277021.1">
    <property type="nucleotide sequence ID" value="NZ_DF968179.1"/>
</dbReference>
<feature type="transmembrane region" description="Helical" evidence="1">
    <location>
        <begin position="143"/>
        <end position="165"/>
    </location>
</feature>
<keyword evidence="3" id="KW-1185">Reference proteome</keyword>
<feature type="transmembrane region" description="Helical" evidence="1">
    <location>
        <begin position="272"/>
        <end position="291"/>
    </location>
</feature>
<sequence length="737" mass="84603">MKQKRIACILFFFCLMVAALFLVNWDVFHFSEIFQISRTFSGEIDDKGEKILIDDLVLKTGSYMVTLTGESTGPENVYIIRQDDNSVISDRIPEGKFAIREIIEIKDTIDRIQTLVDFASGSSSLTIDQIDFKSGHAVYKESILRHAVISLLLILAFLIIFLRIFYRALYCRIFKNLSQPEAERVLLFLILLTILVSIPFFNQNYVFTNDGYYHMIRIEGIKESLSAGQIPAWIHLFVLNDYGYGEGFYYPDLFLYLPAVIRLLGFSVLTTYKLFIAICNFLSFLSMYFAVRGMTKSLYAGLLSAMLYAFAAYRLIDIYYRGAVGEVLSFIFIPFVFWGIYEIYRGDCRKWWLITIGYTGLIFSHMISLAIAGAATLVFVLLHISRTLKNRQIRIAWLKAFMASMALSAIFWLPMIEQLIKNDVIGDVLYSTVSYTIDSERLLSVSDLFVGFAPWDRVKPFLGYPLLFVIFIGIGARLVEIRRKSTDLHLSNYLFFFGLLAAFMSTALFPWQWFAWFYNRIQFPWRMLVLATPLLAASGGILYDSIFEKNERTIFLAALFCFCAAVTIPFFHEVLTNRIFQGSGFRLENNRIMGAKYLPIRADKEFVDKNRNTVLSSDSSFHNEQYDRSGLNFSVDFLMSPADDQKVTVEIPLLYYYGYQAKLTNSDGKEIPLEVYQGPHGLTTVDIQGVNEGKIQVFYEKTILQKIAEGITFLSVVFILAAVIRKKKSDERTIEKD</sequence>
<feature type="transmembrane region" description="Helical" evidence="1">
    <location>
        <begin position="361"/>
        <end position="384"/>
    </location>
</feature>
<dbReference type="EMBL" id="DF968179">
    <property type="protein sequence ID" value="GAP39186.1"/>
    <property type="molecule type" value="Genomic_DNA"/>
</dbReference>
<protein>
    <submittedName>
        <fullName evidence="2">Protein containing 6-pyruvoyl-tetrahydropterin synthase related domain</fullName>
    </submittedName>
</protein>
<feature type="transmembrane region" description="Helical" evidence="1">
    <location>
        <begin position="554"/>
        <end position="572"/>
    </location>
</feature>
<keyword evidence="1" id="KW-0812">Transmembrane</keyword>
<keyword evidence="1" id="KW-0472">Membrane</keyword>
<evidence type="ECO:0000313" key="3">
    <source>
        <dbReference type="Proteomes" id="UP000053370"/>
    </source>
</evidence>
<feature type="transmembrane region" description="Helical" evidence="1">
    <location>
        <begin position="297"/>
        <end position="316"/>
    </location>
</feature>
<feature type="transmembrane region" description="Helical" evidence="1">
    <location>
        <begin position="491"/>
        <end position="511"/>
    </location>
</feature>
<evidence type="ECO:0000256" key="1">
    <source>
        <dbReference type="SAM" id="Phobius"/>
    </source>
</evidence>